<dbReference type="SUPFAM" id="SSF55120">
    <property type="entry name" value="Pseudouridine synthase"/>
    <property type="match status" value="1"/>
</dbReference>
<feature type="active site" description="Nucleophile" evidence="4 5">
    <location>
        <position position="100"/>
    </location>
</feature>
<dbReference type="FunFam" id="3.30.70.580:FF:000001">
    <property type="entry name" value="tRNA pseudouridine synthase A"/>
    <property type="match status" value="1"/>
</dbReference>
<comment type="function">
    <text evidence="4">Formation of pseudouridine at positions 38, 39 and 40 in the anticodon stem and loop of transfer RNAs.</text>
</comment>
<dbReference type="PANTHER" id="PTHR11142:SF0">
    <property type="entry name" value="TRNA PSEUDOURIDINE SYNTHASE-LIKE 1"/>
    <property type="match status" value="1"/>
</dbReference>
<evidence type="ECO:0000313" key="9">
    <source>
        <dbReference type="EMBL" id="TKJ44194.1"/>
    </source>
</evidence>
<dbReference type="InterPro" id="IPR020103">
    <property type="entry name" value="PsdUridine_synth_cat_dom_sf"/>
</dbReference>
<keyword evidence="2 4" id="KW-0819">tRNA processing</keyword>
<gene>
    <name evidence="4" type="primary">truA</name>
    <name evidence="9" type="ORF">CEE36_00170</name>
</gene>
<evidence type="ECO:0000256" key="6">
    <source>
        <dbReference type="PIRSR" id="PIRSR001430-2"/>
    </source>
</evidence>
<dbReference type="CDD" id="cd02570">
    <property type="entry name" value="PseudoU_synth_EcTruA"/>
    <property type="match status" value="1"/>
</dbReference>
<reference evidence="9 10" key="1">
    <citation type="submission" date="2017-06" db="EMBL/GenBank/DDBJ databases">
        <title>Novel microbial phyla capable of carbon fixation and sulfur reduction in deep-sea sediments.</title>
        <authorList>
            <person name="Huang J."/>
            <person name="Baker B."/>
            <person name="Wang Y."/>
        </authorList>
    </citation>
    <scope>NUCLEOTIDE SEQUENCE [LARGE SCALE GENOMIC DNA]</scope>
    <source>
        <strain evidence="9">B3_TA06</strain>
    </source>
</reference>
<dbReference type="InterPro" id="IPR020095">
    <property type="entry name" value="PsdUridine_synth_TruA_C"/>
</dbReference>
<evidence type="ECO:0000313" key="10">
    <source>
        <dbReference type="Proteomes" id="UP000317778"/>
    </source>
</evidence>
<dbReference type="EMBL" id="NJBO01000001">
    <property type="protein sequence ID" value="TKJ44194.1"/>
    <property type="molecule type" value="Genomic_DNA"/>
</dbReference>
<dbReference type="HAMAP" id="MF_00171">
    <property type="entry name" value="TruA"/>
    <property type="match status" value="1"/>
</dbReference>
<dbReference type="Gene3D" id="3.30.70.660">
    <property type="entry name" value="Pseudouridine synthase I, catalytic domain, C-terminal subdomain"/>
    <property type="match status" value="1"/>
</dbReference>
<dbReference type="InterPro" id="IPR001406">
    <property type="entry name" value="PsdUridine_synth_TruA"/>
</dbReference>
<evidence type="ECO:0000256" key="3">
    <source>
        <dbReference type="ARBA" id="ARBA00023235"/>
    </source>
</evidence>
<evidence type="ECO:0000256" key="1">
    <source>
        <dbReference type="ARBA" id="ARBA00009375"/>
    </source>
</evidence>
<dbReference type="GO" id="GO:0031119">
    <property type="term" value="P:tRNA pseudouridine synthesis"/>
    <property type="evidence" value="ECO:0007669"/>
    <property type="project" value="UniProtKB-UniRule"/>
</dbReference>
<dbReference type="Proteomes" id="UP000317778">
    <property type="component" value="Unassembled WGS sequence"/>
</dbReference>
<evidence type="ECO:0000256" key="7">
    <source>
        <dbReference type="RuleBase" id="RU003792"/>
    </source>
</evidence>
<dbReference type="InterPro" id="IPR020094">
    <property type="entry name" value="TruA/RsuA/RluB/E/F_N"/>
</dbReference>
<protein>
    <recommendedName>
        <fullName evidence="4">tRNA pseudouridine synthase A</fullName>
        <ecNumber evidence="4">5.4.99.12</ecNumber>
    </recommendedName>
    <alternativeName>
        <fullName evidence="4">tRNA pseudouridine(38-40) synthase</fullName>
    </alternativeName>
    <alternativeName>
        <fullName evidence="4">tRNA pseudouridylate synthase I</fullName>
    </alternativeName>
    <alternativeName>
        <fullName evidence="4">tRNA-uridine isomerase I</fullName>
    </alternativeName>
</protein>
<dbReference type="InterPro" id="IPR020097">
    <property type="entry name" value="PsdUridine_synth_TruA_a/b_dom"/>
</dbReference>
<feature type="binding site" evidence="4 6">
    <location>
        <position position="158"/>
    </location>
    <ligand>
        <name>substrate</name>
    </ligand>
</feature>
<keyword evidence="3 4" id="KW-0413">Isomerase</keyword>
<feature type="domain" description="Pseudouridine synthase I TruA alpha/beta" evidence="8">
    <location>
        <begin position="54"/>
        <end position="147"/>
    </location>
</feature>
<accession>A0A532VAG1</accession>
<dbReference type="PIRSF" id="PIRSF001430">
    <property type="entry name" value="tRNA_psdUrid_synth"/>
    <property type="match status" value="1"/>
</dbReference>
<comment type="caution">
    <text evidence="4">Lacks conserved residue(s) required for the propagation of feature annotation.</text>
</comment>
<dbReference type="PANTHER" id="PTHR11142">
    <property type="entry name" value="PSEUDOURIDYLATE SYNTHASE"/>
    <property type="match status" value="1"/>
</dbReference>
<comment type="caution">
    <text evidence="9">The sequence shown here is derived from an EMBL/GenBank/DDBJ whole genome shotgun (WGS) entry which is preliminary data.</text>
</comment>
<sequence>MEGGSRSRRGCLRGCTGYRYPSYRDQRQAARMGAVFSECGSSGCSRGGEMRLAAVIEYDGTNLFGWQIQPERVTVQGEIENALKQITGEEIRITGAGRTDAGVHALAQVASFDYKESLPPDRLQIALNSVLPRSIFIKSIEEVSDSFDAKRDAASKLYRYRIIRARSPLRRAAAWEYHYPLDISKMRAAIDLLVGEHDYAALCEVEDPRPSITVGSVDIREEGDEIIIEVKGRSFLYKMVRRMVGVMTECGRGMIEPQIIPELFNRTKPVQTITAPANGLVLVKVVYPKEA</sequence>
<comment type="catalytic activity">
    <reaction evidence="4 7">
        <text>uridine(38/39/40) in tRNA = pseudouridine(38/39/40) in tRNA</text>
        <dbReference type="Rhea" id="RHEA:22376"/>
        <dbReference type="Rhea" id="RHEA-COMP:10085"/>
        <dbReference type="Rhea" id="RHEA-COMP:10087"/>
        <dbReference type="ChEBI" id="CHEBI:65314"/>
        <dbReference type="ChEBI" id="CHEBI:65315"/>
        <dbReference type="EC" id="5.4.99.12"/>
    </reaction>
</comment>
<evidence type="ECO:0000256" key="2">
    <source>
        <dbReference type="ARBA" id="ARBA00022694"/>
    </source>
</evidence>
<comment type="subunit">
    <text evidence="4">Homodimer.</text>
</comment>
<dbReference type="GO" id="GO:0160147">
    <property type="term" value="F:tRNA pseudouridine(38-40) synthase activity"/>
    <property type="evidence" value="ECO:0007669"/>
    <property type="project" value="UniProtKB-EC"/>
</dbReference>
<name>A0A532VAG1_UNCT6</name>
<proteinExistence type="inferred from homology"/>
<dbReference type="GO" id="GO:0003723">
    <property type="term" value="F:RNA binding"/>
    <property type="evidence" value="ECO:0007669"/>
    <property type="project" value="InterPro"/>
</dbReference>
<dbReference type="NCBIfam" id="TIGR00071">
    <property type="entry name" value="hisT_truA"/>
    <property type="match status" value="1"/>
</dbReference>
<dbReference type="Gene3D" id="3.30.70.580">
    <property type="entry name" value="Pseudouridine synthase I, catalytic domain, N-terminal subdomain"/>
    <property type="match status" value="1"/>
</dbReference>
<dbReference type="AlphaFoldDB" id="A0A532VAG1"/>
<comment type="similarity">
    <text evidence="1 4 7">Belongs to the tRNA pseudouridine synthase TruA family.</text>
</comment>
<evidence type="ECO:0000256" key="4">
    <source>
        <dbReference type="HAMAP-Rule" id="MF_00171"/>
    </source>
</evidence>
<evidence type="ECO:0000259" key="8">
    <source>
        <dbReference type="Pfam" id="PF01416"/>
    </source>
</evidence>
<organism evidence="9 10">
    <name type="scientific">candidate division TA06 bacterium B3_TA06</name>
    <dbReference type="NCBI Taxonomy" id="2012487"/>
    <lineage>
        <taxon>Bacteria</taxon>
        <taxon>Bacteria division TA06</taxon>
    </lineage>
</organism>
<dbReference type="Pfam" id="PF01416">
    <property type="entry name" value="PseudoU_synth_1"/>
    <property type="match status" value="2"/>
</dbReference>
<evidence type="ECO:0000256" key="5">
    <source>
        <dbReference type="PIRSR" id="PIRSR001430-1"/>
    </source>
</evidence>
<feature type="domain" description="Pseudouridine synthase I TruA alpha/beta" evidence="8">
    <location>
        <begin position="189"/>
        <end position="288"/>
    </location>
</feature>
<dbReference type="EC" id="5.4.99.12" evidence="4"/>